<dbReference type="Proteomes" id="UP001159428">
    <property type="component" value="Unassembled WGS sequence"/>
</dbReference>
<dbReference type="PANTHER" id="PTHR47018">
    <property type="entry name" value="CXC DOMAIN-CONTAINING PROTEIN-RELATED"/>
    <property type="match status" value="1"/>
</dbReference>
<sequence>MSVANIDHNLSSTTSQGSLRPCLLEGDGNLIAIYTRDIMDDMVVKTVHNVTKIGKEQFNSFVNEWFIKRSKPVIQPLKKNDLPTFMSTNKETISKDKAKVEVLKEDSALCLWLCIACQIHDGNLEDFFKYENQLQLPSLLQFGQL</sequence>
<comment type="caution">
    <text evidence="1">The sequence shown here is derived from an EMBL/GenBank/DDBJ whole genome shotgun (WGS) entry which is preliminary data.</text>
</comment>
<gene>
    <name evidence="1" type="ORF">PMEA_00026053</name>
</gene>
<reference evidence="1 2" key="1">
    <citation type="submission" date="2022-05" db="EMBL/GenBank/DDBJ databases">
        <authorList>
            <consortium name="Genoscope - CEA"/>
            <person name="William W."/>
        </authorList>
    </citation>
    <scope>NUCLEOTIDE SEQUENCE [LARGE SCALE GENOMIC DNA]</scope>
</reference>
<dbReference type="AlphaFoldDB" id="A0AAU9VXX3"/>
<dbReference type="EMBL" id="CALNXJ010000005">
    <property type="protein sequence ID" value="CAH3040488.1"/>
    <property type="molecule type" value="Genomic_DNA"/>
</dbReference>
<name>A0AAU9VXX3_9CNID</name>
<proteinExistence type="predicted"/>
<organism evidence="1 2">
    <name type="scientific">Pocillopora meandrina</name>
    <dbReference type="NCBI Taxonomy" id="46732"/>
    <lineage>
        <taxon>Eukaryota</taxon>
        <taxon>Metazoa</taxon>
        <taxon>Cnidaria</taxon>
        <taxon>Anthozoa</taxon>
        <taxon>Hexacorallia</taxon>
        <taxon>Scleractinia</taxon>
        <taxon>Astrocoeniina</taxon>
        <taxon>Pocilloporidae</taxon>
        <taxon>Pocillopora</taxon>
    </lineage>
</organism>
<protein>
    <submittedName>
        <fullName evidence="1">Uncharacterized protein</fullName>
    </submittedName>
</protein>
<keyword evidence="2" id="KW-1185">Reference proteome</keyword>
<evidence type="ECO:0000313" key="1">
    <source>
        <dbReference type="EMBL" id="CAH3040488.1"/>
    </source>
</evidence>
<accession>A0AAU9VXX3</accession>
<evidence type="ECO:0000313" key="2">
    <source>
        <dbReference type="Proteomes" id="UP001159428"/>
    </source>
</evidence>